<dbReference type="STRING" id="3818.A0A445EE26"/>
<sequence>MEEMRQAQNRSLEAQNRSFELLSTNLLRQVREMFSQHHDQGRNGAGGRNGGDGEGSEGRGGNNNEGETEQRRFEPTRKLDIPIFSGDDANGWLVKMERYFRVAQVALAERMNFVTLALEGEALAWMEWLEEYTPFQTWRRFKEDLLKRFQPGAALNPMAPLLEVKQVEDVAQYRREFEAAA</sequence>
<dbReference type="Proteomes" id="UP000289738">
    <property type="component" value="Chromosome A02"/>
</dbReference>
<dbReference type="Pfam" id="PF03732">
    <property type="entry name" value="Retrotrans_gag"/>
    <property type="match status" value="1"/>
</dbReference>
<name>A0A445EE26_ARAHY</name>
<reference evidence="3 4" key="1">
    <citation type="submission" date="2019-01" db="EMBL/GenBank/DDBJ databases">
        <title>Sequencing of cultivated peanut Arachis hypogaea provides insights into genome evolution and oil improvement.</title>
        <authorList>
            <person name="Chen X."/>
        </authorList>
    </citation>
    <scope>NUCLEOTIDE SEQUENCE [LARGE SCALE GENOMIC DNA]</scope>
    <source>
        <strain evidence="4">cv. Fuhuasheng</strain>
        <tissue evidence="3">Leaves</tissue>
    </source>
</reference>
<dbReference type="InterPro" id="IPR005162">
    <property type="entry name" value="Retrotrans_gag_dom"/>
</dbReference>
<evidence type="ECO:0000259" key="2">
    <source>
        <dbReference type="Pfam" id="PF03732"/>
    </source>
</evidence>
<evidence type="ECO:0000256" key="1">
    <source>
        <dbReference type="SAM" id="MobiDB-lite"/>
    </source>
</evidence>
<dbReference type="AlphaFoldDB" id="A0A445EE26"/>
<gene>
    <name evidence="3" type="ORF">Ahy_A02g007936</name>
</gene>
<feature type="compositionally biased region" description="Gly residues" evidence="1">
    <location>
        <begin position="43"/>
        <end position="63"/>
    </location>
</feature>
<evidence type="ECO:0000313" key="3">
    <source>
        <dbReference type="EMBL" id="RYR73549.1"/>
    </source>
</evidence>
<comment type="caution">
    <text evidence="3">The sequence shown here is derived from an EMBL/GenBank/DDBJ whole genome shotgun (WGS) entry which is preliminary data.</text>
</comment>
<feature type="domain" description="Retrotransposon gag" evidence="2">
    <location>
        <begin position="113"/>
        <end position="179"/>
    </location>
</feature>
<feature type="region of interest" description="Disordered" evidence="1">
    <location>
        <begin position="38"/>
        <end position="78"/>
    </location>
</feature>
<feature type="compositionally biased region" description="Basic and acidic residues" evidence="1">
    <location>
        <begin position="68"/>
        <end position="78"/>
    </location>
</feature>
<keyword evidence="4" id="KW-1185">Reference proteome</keyword>
<evidence type="ECO:0000313" key="4">
    <source>
        <dbReference type="Proteomes" id="UP000289738"/>
    </source>
</evidence>
<accession>A0A445EE26</accession>
<dbReference type="EMBL" id="SDMP01000002">
    <property type="protein sequence ID" value="RYR73549.1"/>
    <property type="molecule type" value="Genomic_DNA"/>
</dbReference>
<proteinExistence type="predicted"/>
<organism evidence="3 4">
    <name type="scientific">Arachis hypogaea</name>
    <name type="common">Peanut</name>
    <dbReference type="NCBI Taxonomy" id="3818"/>
    <lineage>
        <taxon>Eukaryota</taxon>
        <taxon>Viridiplantae</taxon>
        <taxon>Streptophyta</taxon>
        <taxon>Embryophyta</taxon>
        <taxon>Tracheophyta</taxon>
        <taxon>Spermatophyta</taxon>
        <taxon>Magnoliopsida</taxon>
        <taxon>eudicotyledons</taxon>
        <taxon>Gunneridae</taxon>
        <taxon>Pentapetalae</taxon>
        <taxon>rosids</taxon>
        <taxon>fabids</taxon>
        <taxon>Fabales</taxon>
        <taxon>Fabaceae</taxon>
        <taxon>Papilionoideae</taxon>
        <taxon>50 kb inversion clade</taxon>
        <taxon>dalbergioids sensu lato</taxon>
        <taxon>Dalbergieae</taxon>
        <taxon>Pterocarpus clade</taxon>
        <taxon>Arachis</taxon>
    </lineage>
</organism>
<protein>
    <recommendedName>
        <fullName evidence="2">Retrotransposon gag domain-containing protein</fullName>
    </recommendedName>
</protein>